<feature type="transmembrane region" description="Helical" evidence="2">
    <location>
        <begin position="380"/>
        <end position="397"/>
    </location>
</feature>
<feature type="transmembrane region" description="Helical" evidence="2">
    <location>
        <begin position="475"/>
        <end position="498"/>
    </location>
</feature>
<feature type="compositionally biased region" description="Low complexity" evidence="1">
    <location>
        <begin position="1"/>
        <end position="20"/>
    </location>
</feature>
<feature type="compositionally biased region" description="Acidic residues" evidence="1">
    <location>
        <begin position="50"/>
        <end position="60"/>
    </location>
</feature>
<feature type="transmembrane region" description="Helical" evidence="2">
    <location>
        <begin position="74"/>
        <end position="98"/>
    </location>
</feature>
<feature type="transmembrane region" description="Helical" evidence="2">
    <location>
        <begin position="403"/>
        <end position="423"/>
    </location>
</feature>
<protein>
    <recommendedName>
        <fullName evidence="4">Amino acid transporter transmembrane domain-containing protein</fullName>
    </recommendedName>
</protein>
<feature type="transmembrane region" description="Helical" evidence="2">
    <location>
        <begin position="341"/>
        <end position="359"/>
    </location>
</feature>
<evidence type="ECO:0008006" key="4">
    <source>
        <dbReference type="Google" id="ProtNLM"/>
    </source>
</evidence>
<evidence type="ECO:0000313" key="3">
    <source>
        <dbReference type="EMBL" id="TBU23749.1"/>
    </source>
</evidence>
<keyword evidence="2" id="KW-1133">Transmembrane helix</keyword>
<evidence type="ECO:0000256" key="1">
    <source>
        <dbReference type="SAM" id="MobiDB-lite"/>
    </source>
</evidence>
<proteinExistence type="predicted"/>
<feature type="transmembrane region" description="Helical" evidence="2">
    <location>
        <begin position="223"/>
        <end position="243"/>
    </location>
</feature>
<keyword evidence="2" id="KW-0812">Transmembrane</keyword>
<keyword evidence="2" id="KW-0472">Membrane</keyword>
<reference evidence="3" key="1">
    <citation type="submission" date="2019-01" db="EMBL/GenBank/DDBJ databases">
        <title>Draft genome sequences of three monokaryotic isolates of the white-rot basidiomycete fungus Dichomitus squalens.</title>
        <authorList>
            <consortium name="DOE Joint Genome Institute"/>
            <person name="Lopez S.C."/>
            <person name="Andreopoulos B."/>
            <person name="Pangilinan J."/>
            <person name="Lipzen A."/>
            <person name="Riley R."/>
            <person name="Ahrendt S."/>
            <person name="Ng V."/>
            <person name="Barry K."/>
            <person name="Daum C."/>
            <person name="Grigoriev I.V."/>
            <person name="Hilden K.S."/>
            <person name="Makela M.R."/>
            <person name="de Vries R.P."/>
        </authorList>
    </citation>
    <scope>NUCLEOTIDE SEQUENCE [LARGE SCALE GENOMIC DNA]</scope>
    <source>
        <strain evidence="3">OM18370.1</strain>
    </source>
</reference>
<organism evidence="3">
    <name type="scientific">Dichomitus squalens</name>
    <dbReference type="NCBI Taxonomy" id="114155"/>
    <lineage>
        <taxon>Eukaryota</taxon>
        <taxon>Fungi</taxon>
        <taxon>Dikarya</taxon>
        <taxon>Basidiomycota</taxon>
        <taxon>Agaricomycotina</taxon>
        <taxon>Agaricomycetes</taxon>
        <taxon>Polyporales</taxon>
        <taxon>Polyporaceae</taxon>
        <taxon>Dichomitus</taxon>
    </lineage>
</organism>
<feature type="transmembrane region" description="Helical" evidence="2">
    <location>
        <begin position="302"/>
        <end position="321"/>
    </location>
</feature>
<dbReference type="Proteomes" id="UP000292957">
    <property type="component" value="Unassembled WGS sequence"/>
</dbReference>
<dbReference type="AlphaFoldDB" id="A0A4Q9M9P3"/>
<feature type="region of interest" description="Disordered" evidence="1">
    <location>
        <begin position="1"/>
        <end position="21"/>
    </location>
</feature>
<dbReference type="EMBL" id="ML143496">
    <property type="protein sequence ID" value="TBU23749.1"/>
    <property type="molecule type" value="Genomic_DNA"/>
</dbReference>
<feature type="transmembrane region" description="Helical" evidence="2">
    <location>
        <begin position="104"/>
        <end position="123"/>
    </location>
</feature>
<name>A0A4Q9M9P3_9APHY</name>
<feature type="region of interest" description="Disordered" evidence="1">
    <location>
        <begin position="438"/>
        <end position="458"/>
    </location>
</feature>
<feature type="transmembrane region" description="Helical" evidence="2">
    <location>
        <begin position="193"/>
        <end position="211"/>
    </location>
</feature>
<sequence length="504" mass="55409">MPASPRSSTSSDSFTSGRNSPVDAYDSTAALILVPDVEETTPTGAAFDFSSDDDEPEDSDLQLERLRNSPIPPLSSISVFLYLFAPFLKLGALIIPSLDIPLRIAAPALLLFAVLSAFTRHLWYMLARYVRRADLEEIVLETFARGRGKEGRRTALRQVVRLSTQLSRISLSALYLRLSVDMLLTYFPDVLTVPSRLITTIVLVAFIAPLYSARSLGSKGIIYASWVSITAYAAWFACTIYMHTKHIVEPIAYSSSLGKLWDGIPTFAFAFATSSTVPLYASLKGTVEPVTPKPRRSQSFKLLSILSLTLALAFTLPLVFFEASAHVPRQELPSAELKATVAVFGAIALLFSIPSVLITTPALPIPYPIRRATSLPISKVLIYILTPALALLPAHVTRVGSDLVLLLAFLSTYVVPALLHITIHYFRRPLAIVVPPATPSPARVPSAESGSDSRHDELLQRKERTLQRRRLGRRLVWDFGVWVLLVPVGGGGFVWAIGRMLDKW</sequence>
<feature type="region of interest" description="Disordered" evidence="1">
    <location>
        <begin position="37"/>
        <end position="60"/>
    </location>
</feature>
<evidence type="ECO:0000256" key="2">
    <source>
        <dbReference type="SAM" id="Phobius"/>
    </source>
</evidence>
<feature type="transmembrane region" description="Helical" evidence="2">
    <location>
        <begin position="263"/>
        <end position="281"/>
    </location>
</feature>
<dbReference type="OrthoDB" id="3259324at2759"/>
<gene>
    <name evidence="3" type="ORF">BD311DRAFT_703384</name>
</gene>
<accession>A0A4Q9M9P3</accession>